<name>A0ABQ9JUV6_9CUCU</name>
<dbReference type="Pfam" id="PF00412">
    <property type="entry name" value="LIM"/>
    <property type="match status" value="1"/>
</dbReference>
<feature type="domain" description="LIM zinc-binding" evidence="6">
    <location>
        <begin position="9"/>
        <end position="70"/>
    </location>
</feature>
<reference evidence="7" key="1">
    <citation type="journal article" date="2023" name="Insect Mol. Biol.">
        <title>Genome sequencing provides insights into the evolution of gene families encoding plant cell wall-degrading enzymes in longhorned beetles.</title>
        <authorList>
            <person name="Shin N.R."/>
            <person name="Okamura Y."/>
            <person name="Kirsch R."/>
            <person name="Pauchet Y."/>
        </authorList>
    </citation>
    <scope>NUCLEOTIDE SEQUENCE</scope>
    <source>
        <strain evidence="7">MMC_N1</strain>
    </source>
</reference>
<evidence type="ECO:0000256" key="3">
    <source>
        <dbReference type="ARBA" id="ARBA00023038"/>
    </source>
</evidence>
<evidence type="ECO:0000313" key="8">
    <source>
        <dbReference type="Proteomes" id="UP001162164"/>
    </source>
</evidence>
<evidence type="ECO:0000256" key="1">
    <source>
        <dbReference type="ARBA" id="ARBA00022723"/>
    </source>
</evidence>
<dbReference type="SMART" id="SM00132">
    <property type="entry name" value="LIM"/>
    <property type="match status" value="1"/>
</dbReference>
<comment type="caution">
    <text evidence="7">The sequence shown here is derived from an EMBL/GenBank/DDBJ whole genome shotgun (WGS) entry which is preliminary data.</text>
</comment>
<dbReference type="SUPFAM" id="SSF57716">
    <property type="entry name" value="Glucocorticoid receptor-like (DNA-binding domain)"/>
    <property type="match status" value="2"/>
</dbReference>
<feature type="compositionally biased region" description="Polar residues" evidence="5">
    <location>
        <begin position="182"/>
        <end position="198"/>
    </location>
</feature>
<evidence type="ECO:0000313" key="7">
    <source>
        <dbReference type="EMBL" id="KAJ8981838.1"/>
    </source>
</evidence>
<feature type="compositionally biased region" description="Polar residues" evidence="5">
    <location>
        <begin position="207"/>
        <end position="237"/>
    </location>
</feature>
<evidence type="ECO:0000256" key="2">
    <source>
        <dbReference type="ARBA" id="ARBA00022833"/>
    </source>
</evidence>
<keyword evidence="2 4" id="KW-0862">Zinc</keyword>
<dbReference type="PANTHER" id="PTHR22738:SF15">
    <property type="entry name" value="LD40758P"/>
    <property type="match status" value="1"/>
</dbReference>
<gene>
    <name evidence="7" type="ORF">NQ317_001801</name>
</gene>
<feature type="compositionally biased region" description="Low complexity" evidence="5">
    <location>
        <begin position="279"/>
        <end position="296"/>
    </location>
</feature>
<dbReference type="InterPro" id="IPR033614">
    <property type="entry name" value="RASSF1-6"/>
</dbReference>
<dbReference type="CDD" id="cd21886">
    <property type="entry name" value="SARAH_RASSF2-like"/>
    <property type="match status" value="1"/>
</dbReference>
<dbReference type="EMBL" id="JAPWTJ010000158">
    <property type="protein sequence ID" value="KAJ8981838.1"/>
    <property type="molecule type" value="Genomic_DNA"/>
</dbReference>
<evidence type="ECO:0000259" key="6">
    <source>
        <dbReference type="PROSITE" id="PS50023"/>
    </source>
</evidence>
<evidence type="ECO:0000256" key="5">
    <source>
        <dbReference type="SAM" id="MobiDB-lite"/>
    </source>
</evidence>
<dbReference type="CDD" id="cd09401">
    <property type="entry name" value="LIM_TLP_like"/>
    <property type="match status" value="1"/>
</dbReference>
<dbReference type="InterPro" id="IPR001781">
    <property type="entry name" value="Znf_LIM"/>
</dbReference>
<dbReference type="Gene3D" id="2.10.110.10">
    <property type="entry name" value="Cysteine Rich Protein"/>
    <property type="match status" value="1"/>
</dbReference>
<organism evidence="7 8">
    <name type="scientific">Molorchus minor</name>
    <dbReference type="NCBI Taxonomy" id="1323400"/>
    <lineage>
        <taxon>Eukaryota</taxon>
        <taxon>Metazoa</taxon>
        <taxon>Ecdysozoa</taxon>
        <taxon>Arthropoda</taxon>
        <taxon>Hexapoda</taxon>
        <taxon>Insecta</taxon>
        <taxon>Pterygota</taxon>
        <taxon>Neoptera</taxon>
        <taxon>Endopterygota</taxon>
        <taxon>Coleoptera</taxon>
        <taxon>Polyphaga</taxon>
        <taxon>Cucujiformia</taxon>
        <taxon>Chrysomeloidea</taxon>
        <taxon>Cerambycidae</taxon>
        <taxon>Lamiinae</taxon>
        <taxon>Monochamini</taxon>
        <taxon>Molorchus</taxon>
    </lineage>
</organism>
<protein>
    <recommendedName>
        <fullName evidence="6">LIM zinc-binding domain-containing protein</fullName>
    </recommendedName>
</protein>
<dbReference type="Proteomes" id="UP001162164">
    <property type="component" value="Unassembled WGS sequence"/>
</dbReference>
<dbReference type="PANTHER" id="PTHR22738">
    <property type="entry name" value="RASSF"/>
    <property type="match status" value="1"/>
</dbReference>
<feature type="region of interest" description="Disordered" evidence="5">
    <location>
        <begin position="163"/>
        <end position="237"/>
    </location>
</feature>
<dbReference type="PROSITE" id="PS00478">
    <property type="entry name" value="LIM_DOMAIN_1"/>
    <property type="match status" value="1"/>
</dbReference>
<dbReference type="PROSITE" id="PS50023">
    <property type="entry name" value="LIM_DOMAIN_2"/>
    <property type="match status" value="1"/>
</dbReference>
<accession>A0ABQ9JUV6</accession>
<feature type="region of interest" description="Disordered" evidence="5">
    <location>
        <begin position="274"/>
        <end position="304"/>
    </location>
</feature>
<proteinExistence type="predicted"/>
<sequence length="509" mass="58032">ALKLYFKMWKCHKCHKPVYFAERKQSLGYNWHPECLRCEECGKRLNPGQHAEHKGVPYCHVPCYGALFGPQLFGHGTRVESHKSFGAQKESPKIGNGPMLPRSHLESKIKIYNQFYEGKSGEIRCREVNGRFILEGSLRIHWGVHGVIHLKENDDQRTVVTVRKRNSYRSSSPEYDTDDDIQNISRDTSYNDISSISDGPTLDVSKTDTGIESGTDSTDTSLIENSETSPQNVPKSVTLPTKLDIKNMEWDELDELLQVERKVDDSAKLYQTMPVTLPSQSSTESASTLSTSSNSKTESEDKLPLLSCSSSTIKDDDTWTLNINHLNRSMSGPDCLGRVRDPHSPEFDRTSMTSNDITTMSEQDNEVVLRRPHKGSTAIKRRPGKRLSRSKVKRRCSINGHFYDRETSFFTPPHGSQMSVWVTSRQYRRCHQDSGEQRRLKDDEYPLLARVLLGPHEDVVKLYLMDGHNTPEVSSEVAQFLNLSLVECRAILNQYYSQEEREVARIKEK</sequence>
<keyword evidence="3 4" id="KW-0440">LIM domain</keyword>
<keyword evidence="8" id="KW-1185">Reference proteome</keyword>
<keyword evidence="1 4" id="KW-0479">Metal-binding</keyword>
<feature type="non-terminal residue" evidence="7">
    <location>
        <position position="1"/>
    </location>
</feature>
<evidence type="ECO:0000256" key="4">
    <source>
        <dbReference type="PROSITE-ProRule" id="PRU00125"/>
    </source>
</evidence>